<dbReference type="OrthoDB" id="9021596at2"/>
<evidence type="ECO:0000313" key="2">
    <source>
        <dbReference type="Proteomes" id="UP000183487"/>
    </source>
</evidence>
<dbReference type="Proteomes" id="UP000183487">
    <property type="component" value="Unassembled WGS sequence"/>
</dbReference>
<dbReference type="InterPro" id="IPR008727">
    <property type="entry name" value="PAAR_motif"/>
</dbReference>
<dbReference type="AlphaFoldDB" id="A0A1H1ISW9"/>
<gene>
    <name evidence="1" type="ORF">SAMN05443245_5613</name>
</gene>
<organism evidence="1 2">
    <name type="scientific">Paraburkholderia fungorum</name>
    <dbReference type="NCBI Taxonomy" id="134537"/>
    <lineage>
        <taxon>Bacteria</taxon>
        <taxon>Pseudomonadati</taxon>
        <taxon>Pseudomonadota</taxon>
        <taxon>Betaproteobacteria</taxon>
        <taxon>Burkholderiales</taxon>
        <taxon>Burkholderiaceae</taxon>
        <taxon>Paraburkholderia</taxon>
    </lineage>
</organism>
<protein>
    <submittedName>
        <fullName evidence="1">PAAR motif-containing protein</fullName>
    </submittedName>
</protein>
<dbReference type="Pfam" id="PF05488">
    <property type="entry name" value="PAAR_motif"/>
    <property type="match status" value="1"/>
</dbReference>
<sequence>MPEQERKGTHYHFATTAALTERGGRVTTASKFTLCGLGIARVGDVVTYPNGSEAVIVDGAGYASTLDNRAAALVGSHLSNGDWIIETPWGHLAKGLFIENGKDVPGLFDANWTPPPKESVARFAVFGATTAKGGMVREVSSEWAIDGTHRKAASIGDFVEYEDGTRARIITGIGIPGDKRNRYAVVGSLLDNGDTITDSPHRDPRTSTIFVPINERGVALIRH</sequence>
<dbReference type="RefSeq" id="WP_143026378.1">
    <property type="nucleotide sequence ID" value="NZ_FNKP01000002.1"/>
</dbReference>
<proteinExistence type="predicted"/>
<keyword evidence="2" id="KW-1185">Reference proteome</keyword>
<dbReference type="EMBL" id="FNKP01000002">
    <property type="protein sequence ID" value="SDR40774.1"/>
    <property type="molecule type" value="Genomic_DNA"/>
</dbReference>
<name>A0A1H1ISW9_9BURK</name>
<evidence type="ECO:0000313" key="1">
    <source>
        <dbReference type="EMBL" id="SDR40774.1"/>
    </source>
</evidence>
<accession>A0A1H1ISW9</accession>
<reference evidence="2" key="1">
    <citation type="submission" date="2016-10" db="EMBL/GenBank/DDBJ databases">
        <authorList>
            <person name="Varghese N."/>
        </authorList>
    </citation>
    <scope>NUCLEOTIDE SEQUENCE [LARGE SCALE GENOMIC DNA]</scope>
    <source>
        <strain evidence="2">GAS106B</strain>
    </source>
</reference>